<proteinExistence type="evidence at transcript level"/>
<dbReference type="AlphaFoldDB" id="A0A023G1P5"/>
<sequence length="111" mass="12373">MHASMLVLLLVGLGTTYAALGRRYQQAVLRFCRLRETKQIAVIECLKETYKNITDGLDDSQNFVLKLCAAADYTENEVEAELLLRPGWLRRALAPQISLPSWVGPPTAPSL</sequence>
<organism evidence="2">
    <name type="scientific">Amblyomma triste</name>
    <name type="common">Neotropical tick</name>
    <dbReference type="NCBI Taxonomy" id="251400"/>
    <lineage>
        <taxon>Eukaryota</taxon>
        <taxon>Metazoa</taxon>
        <taxon>Ecdysozoa</taxon>
        <taxon>Arthropoda</taxon>
        <taxon>Chelicerata</taxon>
        <taxon>Arachnida</taxon>
        <taxon>Acari</taxon>
        <taxon>Parasitiformes</taxon>
        <taxon>Ixodida</taxon>
        <taxon>Ixodoidea</taxon>
        <taxon>Ixodidae</taxon>
        <taxon>Amblyomminae</taxon>
        <taxon>Amblyomma</taxon>
    </lineage>
</organism>
<dbReference type="EMBL" id="GBBM01007734">
    <property type="protein sequence ID" value="JAC27684.1"/>
    <property type="molecule type" value="mRNA"/>
</dbReference>
<reference evidence="2" key="1">
    <citation type="submission" date="2014-03" db="EMBL/GenBank/DDBJ databases">
        <title>The sialotranscriptome of Amblyomma triste, Amblyomma parvum and Amblyomma cajennense ticks, uncovered by 454-based RNA-seq.</title>
        <authorList>
            <person name="Garcia G.R."/>
            <person name="Gardinassi L.G."/>
            <person name="Ribeiro J.M."/>
            <person name="Anatriello E."/>
            <person name="Ferreira B.R."/>
            <person name="Moreira H.N."/>
            <person name="Mafra C."/>
            <person name="Olegario M.M."/>
            <person name="Szabo P.J."/>
            <person name="Miranda-Santos I.K."/>
            <person name="Maruyama S.R."/>
        </authorList>
    </citation>
    <scope>NUCLEOTIDE SEQUENCE</scope>
    <source>
        <strain evidence="2">Mato Grasso do Sul</strain>
        <tissue evidence="2">Salivary glands</tissue>
    </source>
</reference>
<protein>
    <submittedName>
        <fullName evidence="2">Putative secreted protein</fullName>
    </submittedName>
</protein>
<evidence type="ECO:0000256" key="1">
    <source>
        <dbReference type="SAM" id="SignalP"/>
    </source>
</evidence>
<name>A0A023G1P5_AMBTT</name>
<keyword evidence="1" id="KW-0732">Signal</keyword>
<evidence type="ECO:0000313" key="2">
    <source>
        <dbReference type="EMBL" id="JAC27684.1"/>
    </source>
</evidence>
<feature type="signal peptide" evidence="1">
    <location>
        <begin position="1"/>
        <end position="18"/>
    </location>
</feature>
<feature type="chain" id="PRO_5001516532" evidence="1">
    <location>
        <begin position="19"/>
        <end position="111"/>
    </location>
</feature>
<accession>A0A023G1P5</accession>